<sequence length="213" mass="24014">MSNSINIAIADDHLIVVNGLRAMLATRPDFQILFQAQDGDSLWEQLQTRQPDVLLLDIQMPGLSGPELCRKIHKQFPDIRIVVLTSHDTPAYVKQMIRSGAAGYLVKNSGMDALFTAIGKVMEGEKYIDDYIRNGLVQEALAEHPVSRYEIPLTRREKDILQLIAEELSNPEIAARLCISLRTVETHRQNIIHKLRVKNTVGLVKEAIRRGLI</sequence>
<dbReference type="CDD" id="cd17535">
    <property type="entry name" value="REC_NarL-like"/>
    <property type="match status" value="1"/>
</dbReference>
<evidence type="ECO:0000256" key="3">
    <source>
        <dbReference type="PROSITE-ProRule" id="PRU00169"/>
    </source>
</evidence>
<keyword evidence="2" id="KW-0238">DNA-binding</keyword>
<dbReference type="InterPro" id="IPR001789">
    <property type="entry name" value="Sig_transdc_resp-reg_receiver"/>
</dbReference>
<dbReference type="InterPro" id="IPR058245">
    <property type="entry name" value="NreC/VraR/RcsB-like_REC"/>
</dbReference>
<dbReference type="SMART" id="SM00448">
    <property type="entry name" value="REC"/>
    <property type="match status" value="1"/>
</dbReference>
<evidence type="ECO:0000259" key="4">
    <source>
        <dbReference type="PROSITE" id="PS50043"/>
    </source>
</evidence>
<dbReference type="PROSITE" id="PS50110">
    <property type="entry name" value="RESPONSE_REGULATORY"/>
    <property type="match status" value="1"/>
</dbReference>
<dbReference type="Proteomes" id="UP001449657">
    <property type="component" value="Chromosome"/>
</dbReference>
<name>A0ABZ2Z2Z5_9BACT</name>
<dbReference type="SMART" id="SM00421">
    <property type="entry name" value="HTH_LUXR"/>
    <property type="match status" value="1"/>
</dbReference>
<dbReference type="SUPFAM" id="SSF46894">
    <property type="entry name" value="C-terminal effector domain of the bipartite response regulators"/>
    <property type="match status" value="1"/>
</dbReference>
<evidence type="ECO:0000256" key="1">
    <source>
        <dbReference type="ARBA" id="ARBA00022553"/>
    </source>
</evidence>
<dbReference type="CDD" id="cd06170">
    <property type="entry name" value="LuxR_C_like"/>
    <property type="match status" value="1"/>
</dbReference>
<dbReference type="SUPFAM" id="SSF52172">
    <property type="entry name" value="CheY-like"/>
    <property type="match status" value="1"/>
</dbReference>
<evidence type="ECO:0000259" key="5">
    <source>
        <dbReference type="PROSITE" id="PS50110"/>
    </source>
</evidence>
<dbReference type="InterPro" id="IPR011006">
    <property type="entry name" value="CheY-like_superfamily"/>
</dbReference>
<evidence type="ECO:0000313" key="6">
    <source>
        <dbReference type="EMBL" id="WZN44914.1"/>
    </source>
</evidence>
<feature type="domain" description="HTH luxR-type" evidence="4">
    <location>
        <begin position="146"/>
        <end position="211"/>
    </location>
</feature>
<reference evidence="6 7" key="1">
    <citation type="submission" date="2024-03" db="EMBL/GenBank/DDBJ databases">
        <title>Chitinophaga caseinilytica sp. nov., a casein hydrolysing bacterium isolated from forest soil.</title>
        <authorList>
            <person name="Lee D.S."/>
            <person name="Han D.M."/>
            <person name="Baek J.H."/>
            <person name="Choi D.G."/>
            <person name="Jeon J.H."/>
            <person name="Jeon C.O."/>
        </authorList>
    </citation>
    <scope>NUCLEOTIDE SEQUENCE [LARGE SCALE GENOMIC DNA]</scope>
    <source>
        <strain evidence="6 7">KACC 19118</strain>
    </source>
</reference>
<dbReference type="Pfam" id="PF00196">
    <property type="entry name" value="GerE"/>
    <property type="match status" value="1"/>
</dbReference>
<dbReference type="PRINTS" id="PR00038">
    <property type="entry name" value="HTHLUXR"/>
</dbReference>
<dbReference type="InterPro" id="IPR000792">
    <property type="entry name" value="Tscrpt_reg_LuxR_C"/>
</dbReference>
<dbReference type="PROSITE" id="PS50043">
    <property type="entry name" value="HTH_LUXR_2"/>
    <property type="match status" value="1"/>
</dbReference>
<proteinExistence type="predicted"/>
<dbReference type="InterPro" id="IPR039420">
    <property type="entry name" value="WalR-like"/>
</dbReference>
<keyword evidence="1 3" id="KW-0597">Phosphoprotein</keyword>
<dbReference type="PANTHER" id="PTHR43214:SF43">
    <property type="entry name" value="TWO-COMPONENT RESPONSE REGULATOR"/>
    <property type="match status" value="1"/>
</dbReference>
<evidence type="ECO:0000313" key="7">
    <source>
        <dbReference type="Proteomes" id="UP001449657"/>
    </source>
</evidence>
<dbReference type="InterPro" id="IPR016032">
    <property type="entry name" value="Sig_transdc_resp-reg_C-effctor"/>
</dbReference>
<evidence type="ECO:0000256" key="2">
    <source>
        <dbReference type="ARBA" id="ARBA00023125"/>
    </source>
</evidence>
<protein>
    <submittedName>
        <fullName evidence="6">Response regulator transcription factor</fullName>
    </submittedName>
</protein>
<organism evidence="6 7">
    <name type="scientific">Chitinophaga caseinilytica</name>
    <dbReference type="NCBI Taxonomy" id="2267521"/>
    <lineage>
        <taxon>Bacteria</taxon>
        <taxon>Pseudomonadati</taxon>
        <taxon>Bacteroidota</taxon>
        <taxon>Chitinophagia</taxon>
        <taxon>Chitinophagales</taxon>
        <taxon>Chitinophagaceae</taxon>
        <taxon>Chitinophaga</taxon>
    </lineage>
</organism>
<dbReference type="Pfam" id="PF00072">
    <property type="entry name" value="Response_reg"/>
    <property type="match status" value="1"/>
</dbReference>
<feature type="domain" description="Response regulatory" evidence="5">
    <location>
        <begin position="6"/>
        <end position="122"/>
    </location>
</feature>
<dbReference type="RefSeq" id="WP_341839673.1">
    <property type="nucleotide sequence ID" value="NZ_CP149792.1"/>
</dbReference>
<dbReference type="PANTHER" id="PTHR43214">
    <property type="entry name" value="TWO-COMPONENT RESPONSE REGULATOR"/>
    <property type="match status" value="1"/>
</dbReference>
<dbReference type="Gene3D" id="3.40.50.2300">
    <property type="match status" value="1"/>
</dbReference>
<dbReference type="EMBL" id="CP150096">
    <property type="protein sequence ID" value="WZN44914.1"/>
    <property type="molecule type" value="Genomic_DNA"/>
</dbReference>
<gene>
    <name evidence="6" type="ORF">WJU22_18625</name>
</gene>
<accession>A0ABZ2Z2Z5</accession>
<feature type="modified residue" description="4-aspartylphosphate" evidence="3">
    <location>
        <position position="57"/>
    </location>
</feature>
<keyword evidence="7" id="KW-1185">Reference proteome</keyword>